<keyword evidence="4" id="KW-1185">Reference proteome</keyword>
<accession>A0A7G9QTZ3</accession>
<evidence type="ECO:0000256" key="2">
    <source>
        <dbReference type="HAMAP-Rule" id="MF_00460"/>
    </source>
</evidence>
<dbReference type="EMBL" id="CP060711">
    <property type="protein sequence ID" value="QNN46818.1"/>
    <property type="molecule type" value="Genomic_DNA"/>
</dbReference>
<dbReference type="RefSeq" id="WP_187570567.1">
    <property type="nucleotide sequence ID" value="NZ_CP060711.1"/>
</dbReference>
<proteinExistence type="inferred from homology"/>
<dbReference type="InterPro" id="IPR016155">
    <property type="entry name" value="Mopterin_synth/thiamin_S_b"/>
</dbReference>
<gene>
    <name evidence="3" type="ORF">H9L17_01150</name>
</gene>
<dbReference type="Gene3D" id="3.10.20.280">
    <property type="entry name" value="RnfH-like"/>
    <property type="match status" value="1"/>
</dbReference>
<dbReference type="Proteomes" id="UP000515977">
    <property type="component" value="Chromosome"/>
</dbReference>
<dbReference type="InterPro" id="IPR037021">
    <property type="entry name" value="RnfH_sf"/>
</dbReference>
<dbReference type="PANTHER" id="PTHR37483">
    <property type="entry name" value="UPF0125 PROTEIN RATB"/>
    <property type="match status" value="1"/>
</dbReference>
<evidence type="ECO:0000313" key="3">
    <source>
        <dbReference type="EMBL" id="QNN46818.1"/>
    </source>
</evidence>
<comment type="similarity">
    <text evidence="1 2">Belongs to the UPF0125 (RnfH) family.</text>
</comment>
<dbReference type="PANTHER" id="PTHR37483:SF1">
    <property type="entry name" value="UPF0125 PROTEIN RATB"/>
    <property type="match status" value="1"/>
</dbReference>
<organism evidence="3 4">
    <name type="scientific">Thermomonas brevis</name>
    <dbReference type="NCBI Taxonomy" id="215691"/>
    <lineage>
        <taxon>Bacteria</taxon>
        <taxon>Pseudomonadati</taxon>
        <taxon>Pseudomonadota</taxon>
        <taxon>Gammaproteobacteria</taxon>
        <taxon>Lysobacterales</taxon>
        <taxon>Lysobacteraceae</taxon>
        <taxon>Thermomonas</taxon>
    </lineage>
</organism>
<sequence>MRVQLVRAWPNRCESVDVEVDERACVGDALDAAGWRLEAEFVALAVFGIAASAETMLHPGDRIELLRPLQCDPMQARRLRAEKTGKRRR</sequence>
<dbReference type="InterPro" id="IPR005346">
    <property type="entry name" value="RnfH"/>
</dbReference>
<dbReference type="KEGG" id="tbv:H9L17_01150"/>
<dbReference type="SUPFAM" id="SSF54285">
    <property type="entry name" value="MoaD/ThiS"/>
    <property type="match status" value="1"/>
</dbReference>
<dbReference type="Pfam" id="PF03658">
    <property type="entry name" value="Ub-RnfH"/>
    <property type="match status" value="1"/>
</dbReference>
<name>A0A7G9QTZ3_9GAMM</name>
<evidence type="ECO:0000313" key="4">
    <source>
        <dbReference type="Proteomes" id="UP000515977"/>
    </source>
</evidence>
<protein>
    <recommendedName>
        <fullName evidence="2">UPF0125 protein H9L17_01150</fullName>
    </recommendedName>
</protein>
<dbReference type="HAMAP" id="MF_00460">
    <property type="entry name" value="UPF0125_RnfH"/>
    <property type="match status" value="1"/>
</dbReference>
<dbReference type="AlphaFoldDB" id="A0A7G9QTZ3"/>
<evidence type="ECO:0000256" key="1">
    <source>
        <dbReference type="ARBA" id="ARBA00010645"/>
    </source>
</evidence>
<reference evidence="3 4" key="1">
    <citation type="submission" date="2020-08" db="EMBL/GenBank/DDBJ databases">
        <title>Genome sequence of Thermomonas brevis KACC 16975T.</title>
        <authorList>
            <person name="Hyun D.-W."/>
            <person name="Bae J.-W."/>
        </authorList>
    </citation>
    <scope>NUCLEOTIDE SEQUENCE [LARGE SCALE GENOMIC DNA]</scope>
    <source>
        <strain evidence="3 4">KACC 16975</strain>
    </source>
</reference>